<evidence type="ECO:0000256" key="3">
    <source>
        <dbReference type="ARBA" id="ARBA00048679"/>
    </source>
</evidence>
<dbReference type="GO" id="GO:0004674">
    <property type="term" value="F:protein serine/threonine kinase activity"/>
    <property type="evidence" value="ECO:0007669"/>
    <property type="project" value="UniProtKB-EC"/>
</dbReference>
<dbReference type="STRING" id="5539.A0A3E2HNQ2"/>
<dbReference type="EMBL" id="NCSJ02000017">
    <property type="protein sequence ID" value="RFU34691.1"/>
    <property type="molecule type" value="Genomic_DNA"/>
</dbReference>
<dbReference type="PROSITE" id="PS00109">
    <property type="entry name" value="PROTEIN_KINASE_TYR"/>
    <property type="match status" value="1"/>
</dbReference>
<dbReference type="OMA" id="FPEYMEY"/>
<feature type="non-terminal residue" evidence="5">
    <location>
        <position position="261"/>
    </location>
</feature>
<dbReference type="AlphaFoldDB" id="A0A3E2HNQ2"/>
<comment type="catalytic activity">
    <reaction evidence="2">
        <text>L-threonyl-[protein] + ATP = O-phospho-L-threonyl-[protein] + ADP + H(+)</text>
        <dbReference type="Rhea" id="RHEA:46608"/>
        <dbReference type="Rhea" id="RHEA-COMP:11060"/>
        <dbReference type="Rhea" id="RHEA-COMP:11605"/>
        <dbReference type="ChEBI" id="CHEBI:15378"/>
        <dbReference type="ChEBI" id="CHEBI:30013"/>
        <dbReference type="ChEBI" id="CHEBI:30616"/>
        <dbReference type="ChEBI" id="CHEBI:61977"/>
        <dbReference type="ChEBI" id="CHEBI:456216"/>
        <dbReference type="EC" id="2.7.11.1"/>
    </reaction>
</comment>
<dbReference type="InterPro" id="IPR051678">
    <property type="entry name" value="AGP_Transferase"/>
</dbReference>
<dbReference type="SUPFAM" id="SSF56112">
    <property type="entry name" value="Protein kinase-like (PK-like)"/>
    <property type="match status" value="1"/>
</dbReference>
<accession>A0A3E2HNQ2</accession>
<protein>
    <recommendedName>
        <fullName evidence="1">non-specific serine/threonine protein kinase</fullName>
        <ecNumber evidence="1">2.7.11.1</ecNumber>
    </recommendedName>
</protein>
<dbReference type="CDD" id="cd05120">
    <property type="entry name" value="APH_ChoK_like"/>
    <property type="match status" value="1"/>
</dbReference>
<dbReference type="InterPro" id="IPR011009">
    <property type="entry name" value="Kinase-like_dom_sf"/>
</dbReference>
<dbReference type="Pfam" id="PF01636">
    <property type="entry name" value="APH"/>
    <property type="match status" value="1"/>
</dbReference>
<evidence type="ECO:0000313" key="6">
    <source>
        <dbReference type="Proteomes" id="UP000258309"/>
    </source>
</evidence>
<dbReference type="PANTHER" id="PTHR21310:SF58">
    <property type="entry name" value="AMINOGLYCOSIDE PHOSPHOTRANSFERASE DOMAIN-CONTAINING PROTEIN"/>
    <property type="match status" value="1"/>
</dbReference>
<reference evidence="5 6" key="1">
    <citation type="submission" date="2018-05" db="EMBL/GenBank/DDBJ databases">
        <title>Draft genome sequence of Scytalidium lignicola DSM 105466, a ubiquitous saprotrophic fungus.</title>
        <authorList>
            <person name="Buettner E."/>
            <person name="Gebauer A.M."/>
            <person name="Hofrichter M."/>
            <person name="Liers C."/>
            <person name="Kellner H."/>
        </authorList>
    </citation>
    <scope>NUCLEOTIDE SEQUENCE [LARGE SCALE GENOMIC DNA]</scope>
    <source>
        <strain evidence="5 6">DSM 105466</strain>
    </source>
</reference>
<comment type="catalytic activity">
    <reaction evidence="3">
        <text>L-seryl-[protein] + ATP = O-phospho-L-seryl-[protein] + ADP + H(+)</text>
        <dbReference type="Rhea" id="RHEA:17989"/>
        <dbReference type="Rhea" id="RHEA-COMP:9863"/>
        <dbReference type="Rhea" id="RHEA-COMP:11604"/>
        <dbReference type="ChEBI" id="CHEBI:15378"/>
        <dbReference type="ChEBI" id="CHEBI:29999"/>
        <dbReference type="ChEBI" id="CHEBI:30616"/>
        <dbReference type="ChEBI" id="CHEBI:83421"/>
        <dbReference type="ChEBI" id="CHEBI:456216"/>
        <dbReference type="EC" id="2.7.11.1"/>
    </reaction>
</comment>
<feature type="domain" description="Aminoglycoside phosphotransferase" evidence="4">
    <location>
        <begin position="19"/>
        <end position="213"/>
    </location>
</feature>
<dbReference type="PANTHER" id="PTHR21310">
    <property type="entry name" value="AMINOGLYCOSIDE PHOSPHOTRANSFERASE-RELATED-RELATED"/>
    <property type="match status" value="1"/>
</dbReference>
<evidence type="ECO:0000313" key="5">
    <source>
        <dbReference type="EMBL" id="RFU34691.1"/>
    </source>
</evidence>
<gene>
    <name evidence="5" type="ORF">B7463_g1644</name>
</gene>
<dbReference type="EC" id="2.7.11.1" evidence="1"/>
<dbReference type="InterPro" id="IPR002575">
    <property type="entry name" value="Aminoglycoside_PTrfase"/>
</dbReference>
<evidence type="ECO:0000256" key="1">
    <source>
        <dbReference type="ARBA" id="ARBA00012513"/>
    </source>
</evidence>
<evidence type="ECO:0000256" key="2">
    <source>
        <dbReference type="ARBA" id="ARBA00047899"/>
    </source>
</evidence>
<dbReference type="InterPro" id="IPR008266">
    <property type="entry name" value="Tyr_kinase_AS"/>
</dbReference>
<organism evidence="5 6">
    <name type="scientific">Scytalidium lignicola</name>
    <name type="common">Hyphomycete</name>
    <dbReference type="NCBI Taxonomy" id="5539"/>
    <lineage>
        <taxon>Eukaryota</taxon>
        <taxon>Fungi</taxon>
        <taxon>Dikarya</taxon>
        <taxon>Ascomycota</taxon>
        <taxon>Pezizomycotina</taxon>
        <taxon>Leotiomycetes</taxon>
        <taxon>Leotiomycetes incertae sedis</taxon>
        <taxon>Scytalidium</taxon>
    </lineage>
</organism>
<proteinExistence type="predicted"/>
<keyword evidence="6" id="KW-1185">Reference proteome</keyword>
<name>A0A3E2HNQ2_SCYLI</name>
<evidence type="ECO:0000259" key="4">
    <source>
        <dbReference type="Pfam" id="PF01636"/>
    </source>
</evidence>
<feature type="non-terminal residue" evidence="5">
    <location>
        <position position="1"/>
    </location>
</feature>
<dbReference type="Gene3D" id="3.90.1200.10">
    <property type="match status" value="1"/>
</dbReference>
<sequence>MSPKYTDAVQGTTIYDYFGNRVVQSIASNGRVVAVKVKPEVGFARSEAQMMEYASQQPGITAPHVLGCYDVDPGITTMVSDLVPGVSLDTVWHKMSKAQRDSIKTQLKEQISNFRRCTQPYIGRLDYQPTRNFYDRLKFNFMGPFDSEAEFDNWCLSRVKSPLARIKWKYLLPRMHRKVSKAFVLTHGDLAARNIMVKDGVITGILDWENAGFFPEYIECVLATEICDPHEDWWKPVLKEILGPCRSDRLTFQALVKDRGW</sequence>
<dbReference type="Proteomes" id="UP000258309">
    <property type="component" value="Unassembled WGS sequence"/>
</dbReference>
<comment type="caution">
    <text evidence="5">The sequence shown here is derived from an EMBL/GenBank/DDBJ whole genome shotgun (WGS) entry which is preliminary data.</text>
</comment>
<dbReference type="OrthoDB" id="2906425at2759"/>